<keyword evidence="4 5" id="KW-0694">RNA-binding</keyword>
<keyword evidence="3" id="KW-0378">Hydrolase</keyword>
<evidence type="ECO:0000256" key="3">
    <source>
        <dbReference type="ARBA" id="ARBA00022801"/>
    </source>
</evidence>
<dbReference type="InterPro" id="IPR036389">
    <property type="entry name" value="RNase_III_sf"/>
</dbReference>
<feature type="region of interest" description="Disordered" evidence="6">
    <location>
        <begin position="151"/>
        <end position="242"/>
    </location>
</feature>
<evidence type="ECO:0000313" key="10">
    <source>
        <dbReference type="Proteomes" id="UP000305067"/>
    </source>
</evidence>
<dbReference type="GO" id="GO:0006396">
    <property type="term" value="P:RNA processing"/>
    <property type="evidence" value="ECO:0007669"/>
    <property type="project" value="InterPro"/>
</dbReference>
<dbReference type="InterPro" id="IPR000999">
    <property type="entry name" value="RNase_III_dom"/>
</dbReference>
<dbReference type="GO" id="GO:0003725">
    <property type="term" value="F:double-stranded RNA binding"/>
    <property type="evidence" value="ECO:0007669"/>
    <property type="project" value="TreeGrafter"/>
</dbReference>
<dbReference type="CDD" id="cd10845">
    <property type="entry name" value="DSRM_RNAse_III_family"/>
    <property type="match status" value="1"/>
</dbReference>
<keyword evidence="2" id="KW-0255">Endonuclease</keyword>
<dbReference type="GO" id="GO:0005634">
    <property type="term" value="C:nucleus"/>
    <property type="evidence" value="ECO:0007669"/>
    <property type="project" value="TreeGrafter"/>
</dbReference>
<dbReference type="STRING" id="1884261.A0A5C3QSQ0"/>
<dbReference type="SUPFAM" id="SSF54768">
    <property type="entry name" value="dsRNA-binding domain-like"/>
    <property type="match status" value="1"/>
</dbReference>
<dbReference type="Proteomes" id="UP000305067">
    <property type="component" value="Unassembled WGS sequence"/>
</dbReference>
<name>A0A5C3QSQ0_9AGAR</name>
<evidence type="ECO:0000256" key="2">
    <source>
        <dbReference type="ARBA" id="ARBA00022759"/>
    </source>
</evidence>
<dbReference type="Gene3D" id="1.10.1520.10">
    <property type="entry name" value="Ribonuclease III domain"/>
    <property type="match status" value="1"/>
</dbReference>
<sequence length="328" mass="35500">MPPPPPQPPPTLPKISGDPDILLDIYTHESIQFPGMNMEKNTEYGDTKRLACLGHKAYELFATEALFSKKPLLNADVLQSEIVKYCHVNMLNEFVTHYGLRDKIRCTQETKAKLKSDLETRKIWYSYMGALYLRNGTPATKAFVTRLIDPDASADQNNGGARHSSPPPQMHGHQSGGFGGQYSSTHTPSAGGGYSGYPPPPFSAPPPPSSAPPPMPNGPPPASHYGASNGPPPASYYGASNGPPPASHYGGASTGIPANQVTLALMNQTAVQRRYQVTYTQQNHGPPHMPTWYCVCYVNGEEKGHGQGKNLKQAKEQAAQMAWASMGW</sequence>
<evidence type="ECO:0000313" key="9">
    <source>
        <dbReference type="EMBL" id="TFL03551.1"/>
    </source>
</evidence>
<gene>
    <name evidence="9" type="ORF">BDV98DRAFT_591406</name>
</gene>
<dbReference type="PANTHER" id="PTHR11207:SF0">
    <property type="entry name" value="RIBONUCLEASE 3"/>
    <property type="match status" value="1"/>
</dbReference>
<dbReference type="InterPro" id="IPR014720">
    <property type="entry name" value="dsRBD_dom"/>
</dbReference>
<feature type="domain" description="RNase III" evidence="8">
    <location>
        <begin position="15"/>
        <end position="136"/>
    </location>
</feature>
<dbReference type="SUPFAM" id="SSF69065">
    <property type="entry name" value="RNase III domain-like"/>
    <property type="match status" value="1"/>
</dbReference>
<dbReference type="Pfam" id="PF00035">
    <property type="entry name" value="dsrm"/>
    <property type="match status" value="1"/>
</dbReference>
<dbReference type="GO" id="GO:0010468">
    <property type="term" value="P:regulation of gene expression"/>
    <property type="evidence" value="ECO:0007669"/>
    <property type="project" value="TreeGrafter"/>
</dbReference>
<feature type="domain" description="DRBM" evidence="7">
    <location>
        <begin position="275"/>
        <end position="328"/>
    </location>
</feature>
<protein>
    <recommendedName>
        <fullName evidence="11">DRBM domain-containing protein</fullName>
    </recommendedName>
</protein>
<evidence type="ECO:0000256" key="1">
    <source>
        <dbReference type="ARBA" id="ARBA00022722"/>
    </source>
</evidence>
<keyword evidence="10" id="KW-1185">Reference proteome</keyword>
<feature type="compositionally biased region" description="Pro residues" evidence="6">
    <location>
        <begin position="197"/>
        <end position="222"/>
    </location>
</feature>
<dbReference type="AlphaFoldDB" id="A0A5C3QSQ0"/>
<accession>A0A5C3QSQ0</accession>
<dbReference type="Gene3D" id="3.30.160.20">
    <property type="match status" value="1"/>
</dbReference>
<evidence type="ECO:0000259" key="7">
    <source>
        <dbReference type="PROSITE" id="PS50137"/>
    </source>
</evidence>
<dbReference type="OrthoDB" id="3353871at2759"/>
<evidence type="ECO:0008006" key="11">
    <source>
        <dbReference type="Google" id="ProtNLM"/>
    </source>
</evidence>
<dbReference type="PROSITE" id="PS50137">
    <property type="entry name" value="DS_RBD"/>
    <property type="match status" value="1"/>
</dbReference>
<dbReference type="GO" id="GO:0004525">
    <property type="term" value="F:ribonuclease III activity"/>
    <property type="evidence" value="ECO:0007669"/>
    <property type="project" value="InterPro"/>
</dbReference>
<proteinExistence type="predicted"/>
<dbReference type="PROSITE" id="PS50142">
    <property type="entry name" value="RNASE_3_2"/>
    <property type="match status" value="1"/>
</dbReference>
<reference evidence="9 10" key="1">
    <citation type="journal article" date="2019" name="Nat. Ecol. Evol.">
        <title>Megaphylogeny resolves global patterns of mushroom evolution.</title>
        <authorList>
            <person name="Varga T."/>
            <person name="Krizsan K."/>
            <person name="Foldi C."/>
            <person name="Dima B."/>
            <person name="Sanchez-Garcia M."/>
            <person name="Sanchez-Ramirez S."/>
            <person name="Szollosi G.J."/>
            <person name="Szarkandi J.G."/>
            <person name="Papp V."/>
            <person name="Albert L."/>
            <person name="Andreopoulos W."/>
            <person name="Angelini C."/>
            <person name="Antonin V."/>
            <person name="Barry K.W."/>
            <person name="Bougher N.L."/>
            <person name="Buchanan P."/>
            <person name="Buyck B."/>
            <person name="Bense V."/>
            <person name="Catcheside P."/>
            <person name="Chovatia M."/>
            <person name="Cooper J."/>
            <person name="Damon W."/>
            <person name="Desjardin D."/>
            <person name="Finy P."/>
            <person name="Geml J."/>
            <person name="Haridas S."/>
            <person name="Hughes K."/>
            <person name="Justo A."/>
            <person name="Karasinski D."/>
            <person name="Kautmanova I."/>
            <person name="Kiss B."/>
            <person name="Kocsube S."/>
            <person name="Kotiranta H."/>
            <person name="LaButti K.M."/>
            <person name="Lechner B.E."/>
            <person name="Liimatainen K."/>
            <person name="Lipzen A."/>
            <person name="Lukacs Z."/>
            <person name="Mihaltcheva S."/>
            <person name="Morgado L.N."/>
            <person name="Niskanen T."/>
            <person name="Noordeloos M.E."/>
            <person name="Ohm R.A."/>
            <person name="Ortiz-Santana B."/>
            <person name="Ovrebo C."/>
            <person name="Racz N."/>
            <person name="Riley R."/>
            <person name="Savchenko A."/>
            <person name="Shiryaev A."/>
            <person name="Soop K."/>
            <person name="Spirin V."/>
            <person name="Szebenyi C."/>
            <person name="Tomsovsky M."/>
            <person name="Tulloss R.E."/>
            <person name="Uehling J."/>
            <person name="Grigoriev I.V."/>
            <person name="Vagvolgyi C."/>
            <person name="Papp T."/>
            <person name="Martin F.M."/>
            <person name="Miettinen O."/>
            <person name="Hibbett D.S."/>
            <person name="Nagy L.G."/>
        </authorList>
    </citation>
    <scope>NUCLEOTIDE SEQUENCE [LARGE SCALE GENOMIC DNA]</scope>
    <source>
        <strain evidence="9 10">CBS 309.79</strain>
    </source>
</reference>
<evidence type="ECO:0000256" key="4">
    <source>
        <dbReference type="ARBA" id="ARBA00022884"/>
    </source>
</evidence>
<organism evidence="9 10">
    <name type="scientific">Pterulicium gracile</name>
    <dbReference type="NCBI Taxonomy" id="1884261"/>
    <lineage>
        <taxon>Eukaryota</taxon>
        <taxon>Fungi</taxon>
        <taxon>Dikarya</taxon>
        <taxon>Basidiomycota</taxon>
        <taxon>Agaricomycotina</taxon>
        <taxon>Agaricomycetes</taxon>
        <taxon>Agaricomycetidae</taxon>
        <taxon>Agaricales</taxon>
        <taxon>Pleurotineae</taxon>
        <taxon>Pterulaceae</taxon>
        <taxon>Pterulicium</taxon>
    </lineage>
</organism>
<dbReference type="EMBL" id="ML178820">
    <property type="protein sequence ID" value="TFL03551.1"/>
    <property type="molecule type" value="Genomic_DNA"/>
</dbReference>
<evidence type="ECO:0000256" key="5">
    <source>
        <dbReference type="PROSITE-ProRule" id="PRU00266"/>
    </source>
</evidence>
<keyword evidence="1" id="KW-0540">Nuclease</keyword>
<dbReference type="SMART" id="SM00358">
    <property type="entry name" value="DSRM"/>
    <property type="match status" value="1"/>
</dbReference>
<evidence type="ECO:0000256" key="6">
    <source>
        <dbReference type="SAM" id="MobiDB-lite"/>
    </source>
</evidence>
<dbReference type="Pfam" id="PF00636">
    <property type="entry name" value="Ribonuclease_3"/>
    <property type="match status" value="1"/>
</dbReference>
<dbReference type="PANTHER" id="PTHR11207">
    <property type="entry name" value="RIBONUCLEASE III"/>
    <property type="match status" value="1"/>
</dbReference>
<evidence type="ECO:0000259" key="8">
    <source>
        <dbReference type="PROSITE" id="PS50142"/>
    </source>
</evidence>